<dbReference type="InterPro" id="IPR047115">
    <property type="entry name" value="ARSB"/>
</dbReference>
<dbReference type="Pfam" id="PF00884">
    <property type="entry name" value="Sulfatase"/>
    <property type="match status" value="1"/>
</dbReference>
<keyword evidence="6" id="KW-0325">Glycoprotein</keyword>
<comment type="similarity">
    <text evidence="2">Belongs to the sulfatase family.</text>
</comment>
<keyword evidence="7" id="KW-0732">Signal</keyword>
<feature type="signal peptide" evidence="7">
    <location>
        <begin position="1"/>
        <end position="19"/>
    </location>
</feature>
<sequence>MKTTFFMSFVNFLLPLALCARTPPHIIIFIADDLGWDDVSFHGSSQIPTPNLDALAADGIILNSHYVQSSCAPSRAALMTGRYPIRTGMQGLFPGIEGPWGLPMNVPILPQYLKKLGYETHLVGKWHLGYYMEKFTPTFRGFDSFYGFYNGEEDYYSHDIDIQYQKEACLDFWFNRDPLRTANGSYSTTLFTQRAQQLIQRKGQI</sequence>
<reference evidence="9" key="1">
    <citation type="submission" date="2014-03" db="EMBL/GenBank/DDBJ databases">
        <title>The sialotranscriptome of Amblyomma triste, Amblyomma parvum and Amblyomma cajennense ticks, uncovered by 454-based RNA-seq.</title>
        <authorList>
            <person name="Garcia G.R."/>
            <person name="Gardinassi L.G."/>
            <person name="Ribeiro J.M."/>
            <person name="Anatriello E."/>
            <person name="Ferreira B.R."/>
            <person name="Moreira H.N."/>
            <person name="Mafra C."/>
            <person name="Olegario M.M."/>
            <person name="Szabo P.J."/>
            <person name="Miranda-Santos I.K."/>
            <person name="Maruyama S.R."/>
        </authorList>
    </citation>
    <scope>NUCLEOTIDE SEQUENCE</scope>
    <source>
        <strain evidence="9">Mato Grasso do Sul</strain>
        <tissue evidence="9">Salivary glands</tissue>
    </source>
</reference>
<evidence type="ECO:0000256" key="1">
    <source>
        <dbReference type="ARBA" id="ARBA00001913"/>
    </source>
</evidence>
<dbReference type="Gene3D" id="3.40.720.10">
    <property type="entry name" value="Alkaline Phosphatase, subunit A"/>
    <property type="match status" value="1"/>
</dbReference>
<keyword evidence="3" id="KW-0479">Metal-binding</keyword>
<dbReference type="PANTHER" id="PTHR10342">
    <property type="entry name" value="ARYLSULFATASE"/>
    <property type="match status" value="1"/>
</dbReference>
<evidence type="ECO:0000256" key="6">
    <source>
        <dbReference type="ARBA" id="ARBA00023180"/>
    </source>
</evidence>
<protein>
    <submittedName>
        <fullName evidence="9">Putative arylsulfatase b ixodes scapularis arylsulfatase b</fullName>
    </submittedName>
</protein>
<evidence type="ECO:0000259" key="8">
    <source>
        <dbReference type="Pfam" id="PF00884"/>
    </source>
</evidence>
<evidence type="ECO:0000256" key="3">
    <source>
        <dbReference type="ARBA" id="ARBA00022723"/>
    </source>
</evidence>
<keyword evidence="4" id="KW-0378">Hydrolase</keyword>
<feature type="chain" id="PRO_5001518582" evidence="7">
    <location>
        <begin position="20"/>
        <end position="205"/>
    </location>
</feature>
<dbReference type="InterPro" id="IPR017850">
    <property type="entry name" value="Alkaline_phosphatase_core_sf"/>
</dbReference>
<evidence type="ECO:0000256" key="4">
    <source>
        <dbReference type="ARBA" id="ARBA00022801"/>
    </source>
</evidence>
<feature type="domain" description="Sulfatase N-terminal" evidence="8">
    <location>
        <begin position="24"/>
        <end position="202"/>
    </location>
</feature>
<proteinExistence type="evidence at transcript level"/>
<accession>A0A023GDJ8</accession>
<evidence type="ECO:0000313" key="9">
    <source>
        <dbReference type="EMBL" id="JAC31922.1"/>
    </source>
</evidence>
<dbReference type="GO" id="GO:0008484">
    <property type="term" value="F:sulfuric ester hydrolase activity"/>
    <property type="evidence" value="ECO:0007669"/>
    <property type="project" value="InterPro"/>
</dbReference>
<organism evidence="9">
    <name type="scientific">Amblyomma triste</name>
    <name type="common">Neotropical tick</name>
    <dbReference type="NCBI Taxonomy" id="251400"/>
    <lineage>
        <taxon>Eukaryota</taxon>
        <taxon>Metazoa</taxon>
        <taxon>Ecdysozoa</taxon>
        <taxon>Arthropoda</taxon>
        <taxon>Chelicerata</taxon>
        <taxon>Arachnida</taxon>
        <taxon>Acari</taxon>
        <taxon>Parasitiformes</taxon>
        <taxon>Ixodida</taxon>
        <taxon>Ixodoidea</taxon>
        <taxon>Ixodidae</taxon>
        <taxon>Amblyomminae</taxon>
        <taxon>Amblyomma</taxon>
    </lineage>
</organism>
<dbReference type="GO" id="GO:0046872">
    <property type="term" value="F:metal ion binding"/>
    <property type="evidence" value="ECO:0007669"/>
    <property type="project" value="UniProtKB-KW"/>
</dbReference>
<dbReference type="PANTHER" id="PTHR10342:SF273">
    <property type="entry name" value="RE14504P"/>
    <property type="match status" value="1"/>
</dbReference>
<comment type="cofactor">
    <cofactor evidence="1">
        <name>Ca(2+)</name>
        <dbReference type="ChEBI" id="CHEBI:29108"/>
    </cofactor>
</comment>
<evidence type="ECO:0000256" key="5">
    <source>
        <dbReference type="ARBA" id="ARBA00022837"/>
    </source>
</evidence>
<evidence type="ECO:0000256" key="2">
    <source>
        <dbReference type="ARBA" id="ARBA00008779"/>
    </source>
</evidence>
<dbReference type="InterPro" id="IPR000917">
    <property type="entry name" value="Sulfatase_N"/>
</dbReference>
<dbReference type="SUPFAM" id="SSF53649">
    <property type="entry name" value="Alkaline phosphatase-like"/>
    <property type="match status" value="1"/>
</dbReference>
<name>A0A023GDJ8_AMBTT</name>
<evidence type="ECO:0000256" key="7">
    <source>
        <dbReference type="SAM" id="SignalP"/>
    </source>
</evidence>
<dbReference type="PROSITE" id="PS00149">
    <property type="entry name" value="SULFATASE_2"/>
    <property type="match status" value="1"/>
</dbReference>
<dbReference type="InterPro" id="IPR024607">
    <property type="entry name" value="Sulfatase_CS"/>
</dbReference>
<dbReference type="AlphaFoldDB" id="A0A023GDJ8"/>
<keyword evidence="5" id="KW-0106">Calcium</keyword>
<dbReference type="PROSITE" id="PS00523">
    <property type="entry name" value="SULFATASE_1"/>
    <property type="match status" value="1"/>
</dbReference>
<dbReference type="EMBL" id="GBBM01003496">
    <property type="protein sequence ID" value="JAC31922.1"/>
    <property type="molecule type" value="mRNA"/>
</dbReference>